<keyword evidence="2" id="KW-1185">Reference proteome</keyword>
<organism evidence="1 2">
    <name type="scientific">Sphingomonas desiccabilis</name>
    <dbReference type="NCBI Taxonomy" id="429134"/>
    <lineage>
        <taxon>Bacteria</taxon>
        <taxon>Pseudomonadati</taxon>
        <taxon>Pseudomonadota</taxon>
        <taxon>Alphaproteobacteria</taxon>
        <taxon>Sphingomonadales</taxon>
        <taxon>Sphingomonadaceae</taxon>
        <taxon>Sphingomonas</taxon>
    </lineage>
</organism>
<comment type="caution">
    <text evidence="1">The sequence shown here is derived from an EMBL/GenBank/DDBJ whole genome shotgun (WGS) entry which is preliminary data.</text>
</comment>
<sequence length="281" mass="29562">MAAILMLVVLLALPFVFIVALLFAARTEARRHPWRFRITDVVSQSFSTVGRARLPMLATSLVTIALPAAALQVALGGGDAAAGLFTMPGEQVLTALGIGWLVSLLVGTLGEIVMIAIALDVLAGRPVQFGPALAQGLRLLLPAILVRLLLWVGVAFGLMLFLLPGLVLMLTWAIVLPVLVAERPGIFASFARSGELLRGARWRLLLLFAIVFVAWSLFGGMGQGFALASQTSGARIGSIVVQALVATLTGAMGAAGLSTIYHQLKSEREGLVGEDLEAVFA</sequence>
<dbReference type="OrthoDB" id="7472950at2"/>
<dbReference type="EMBL" id="SDPT01000001">
    <property type="protein sequence ID" value="RXZ34187.1"/>
    <property type="molecule type" value="Genomic_DNA"/>
</dbReference>
<dbReference type="AlphaFoldDB" id="A0A4V1QPL2"/>
<protein>
    <recommendedName>
        <fullName evidence="3">Glycerophosphoryl diester phosphodiesterase membrane domain-containing protein</fullName>
    </recommendedName>
</protein>
<proteinExistence type="predicted"/>
<evidence type="ECO:0000313" key="1">
    <source>
        <dbReference type="EMBL" id="RXZ34187.1"/>
    </source>
</evidence>
<reference evidence="1 2" key="1">
    <citation type="submission" date="2019-01" db="EMBL/GenBank/DDBJ databases">
        <title>Sphingomonas mucosissima sp. nov. and Sphingomonas desiccabilis sp. nov., from biological soil crusts in the Colorado Plateau, USA.</title>
        <authorList>
            <person name="Zhu D."/>
        </authorList>
    </citation>
    <scope>NUCLEOTIDE SEQUENCE [LARGE SCALE GENOMIC DNA]</scope>
    <source>
        <strain evidence="1 2">CP1D</strain>
    </source>
</reference>
<dbReference type="Proteomes" id="UP000292347">
    <property type="component" value="Unassembled WGS sequence"/>
</dbReference>
<gene>
    <name evidence="1" type="ORF">EO081_00215</name>
</gene>
<accession>A0A4V1QPL2</accession>
<dbReference type="RefSeq" id="WP_129339987.1">
    <property type="nucleotide sequence ID" value="NZ_JACIDD010000001.1"/>
</dbReference>
<name>A0A4V1QPL2_9SPHN</name>
<evidence type="ECO:0008006" key="3">
    <source>
        <dbReference type="Google" id="ProtNLM"/>
    </source>
</evidence>
<evidence type="ECO:0000313" key="2">
    <source>
        <dbReference type="Proteomes" id="UP000292347"/>
    </source>
</evidence>